<dbReference type="PROSITE" id="PS50158">
    <property type="entry name" value="ZF_CCHC"/>
    <property type="match status" value="1"/>
</dbReference>
<keyword evidence="9" id="KW-1185">Reference proteome</keyword>
<dbReference type="InterPro" id="IPR013103">
    <property type="entry name" value="RVT_2"/>
</dbReference>
<dbReference type="InterPro" id="IPR001584">
    <property type="entry name" value="Integrase_cat-core"/>
</dbReference>
<evidence type="ECO:0000313" key="9">
    <source>
        <dbReference type="Proteomes" id="UP000198211"/>
    </source>
</evidence>
<evidence type="ECO:0000256" key="2">
    <source>
        <dbReference type="ARBA" id="ARBA00022723"/>
    </source>
</evidence>
<feature type="domain" description="Integrase catalytic" evidence="7">
    <location>
        <begin position="301"/>
        <end position="459"/>
    </location>
</feature>
<keyword evidence="3" id="KW-0378">Hydrolase</keyword>
<feature type="compositionally biased region" description="Basic and acidic residues" evidence="5">
    <location>
        <begin position="524"/>
        <end position="552"/>
    </location>
</feature>
<dbReference type="InterPro" id="IPR001878">
    <property type="entry name" value="Znf_CCHC"/>
</dbReference>
<dbReference type="SUPFAM" id="SSF57756">
    <property type="entry name" value="Retrovirus zinc finger-like domains"/>
    <property type="match status" value="1"/>
</dbReference>
<dbReference type="SMART" id="SM00343">
    <property type="entry name" value="ZnF_C2HC"/>
    <property type="match status" value="1"/>
</dbReference>
<dbReference type="GO" id="GO:0015074">
    <property type="term" value="P:DNA integration"/>
    <property type="evidence" value="ECO:0007669"/>
    <property type="project" value="InterPro"/>
</dbReference>
<dbReference type="GO" id="GO:0006508">
    <property type="term" value="P:proteolysis"/>
    <property type="evidence" value="ECO:0007669"/>
    <property type="project" value="UniProtKB-KW"/>
</dbReference>
<dbReference type="InterPro" id="IPR039537">
    <property type="entry name" value="Retrotran_Ty1/copia-like"/>
</dbReference>
<evidence type="ECO:0000313" key="8">
    <source>
        <dbReference type="EMBL" id="OWY98308.1"/>
    </source>
</evidence>
<feature type="region of interest" description="Disordered" evidence="5">
    <location>
        <begin position="524"/>
        <end position="580"/>
    </location>
</feature>
<accession>A0A225UZR2</accession>
<dbReference type="Proteomes" id="UP000198211">
    <property type="component" value="Unassembled WGS sequence"/>
</dbReference>
<feature type="compositionally biased region" description="Basic and acidic residues" evidence="5">
    <location>
        <begin position="564"/>
        <end position="577"/>
    </location>
</feature>
<dbReference type="OrthoDB" id="119539at2759"/>
<name>A0A225UZR2_9STRA</name>
<dbReference type="PANTHER" id="PTHR42648:SF28">
    <property type="entry name" value="TRANSPOSON-ENCODED PROTEIN WITH RIBONUCLEASE H-LIKE AND RETROVIRUS ZINC FINGER-LIKE DOMAINS"/>
    <property type="match status" value="1"/>
</dbReference>
<dbReference type="Pfam" id="PF22936">
    <property type="entry name" value="Pol_BBD"/>
    <property type="match status" value="1"/>
</dbReference>
<keyword evidence="4" id="KW-0862">Zinc</keyword>
<protein>
    <submittedName>
        <fullName evidence="8">Integrase, catalytic core protein</fullName>
    </submittedName>
</protein>
<dbReference type="Gene3D" id="3.30.420.10">
    <property type="entry name" value="Ribonuclease H-like superfamily/Ribonuclease H"/>
    <property type="match status" value="1"/>
</dbReference>
<evidence type="ECO:0000256" key="5">
    <source>
        <dbReference type="SAM" id="MobiDB-lite"/>
    </source>
</evidence>
<evidence type="ECO:0000259" key="7">
    <source>
        <dbReference type="PROSITE" id="PS50994"/>
    </source>
</evidence>
<keyword evidence="2" id="KW-0479">Metal-binding</keyword>
<dbReference type="Pfam" id="PF07727">
    <property type="entry name" value="RVT_2"/>
    <property type="match status" value="1"/>
</dbReference>
<evidence type="ECO:0000256" key="4">
    <source>
        <dbReference type="PROSITE-ProRule" id="PRU00047"/>
    </source>
</evidence>
<comment type="caution">
    <text evidence="8">The sequence shown here is derived from an EMBL/GenBank/DDBJ whole genome shotgun (WGS) entry which is preliminary data.</text>
</comment>
<evidence type="ECO:0000256" key="3">
    <source>
        <dbReference type="ARBA" id="ARBA00022801"/>
    </source>
</evidence>
<dbReference type="PANTHER" id="PTHR42648">
    <property type="entry name" value="TRANSPOSASE, PUTATIVE-RELATED"/>
    <property type="match status" value="1"/>
</dbReference>
<keyword evidence="4" id="KW-0863">Zinc-finger</keyword>
<dbReference type="GO" id="GO:0008270">
    <property type="term" value="F:zinc ion binding"/>
    <property type="evidence" value="ECO:0007669"/>
    <property type="project" value="UniProtKB-KW"/>
</dbReference>
<dbReference type="InterPro" id="IPR036875">
    <property type="entry name" value="Znf_CCHC_sf"/>
</dbReference>
<dbReference type="SUPFAM" id="SSF53098">
    <property type="entry name" value="Ribonuclease H-like"/>
    <property type="match status" value="1"/>
</dbReference>
<dbReference type="Gene3D" id="4.10.60.10">
    <property type="entry name" value="Zinc finger, CCHC-type"/>
    <property type="match status" value="1"/>
</dbReference>
<dbReference type="PROSITE" id="PS50994">
    <property type="entry name" value="INTEGRASE"/>
    <property type="match status" value="1"/>
</dbReference>
<feature type="domain" description="CCHC-type" evidence="6">
    <location>
        <begin position="76"/>
        <end position="93"/>
    </location>
</feature>
<dbReference type="AlphaFoldDB" id="A0A225UZR2"/>
<evidence type="ECO:0000259" key="6">
    <source>
        <dbReference type="PROSITE" id="PS50158"/>
    </source>
</evidence>
<feature type="compositionally biased region" description="Basic residues" evidence="5">
    <location>
        <begin position="553"/>
        <end position="563"/>
    </location>
</feature>
<proteinExistence type="predicted"/>
<sequence>MNASPSLVLENVVKYADPDLKIGMMAKYDPTRPDPLQQASELEVWAQALKDEENIPKRVGKDTVNVVTDYRKVDSRKCYKCNAVGHIRRYCPEQKKKDSNDDAGKVKWSLAVHGENLKSQDWSLGSGASRHLVNDKSILGDVTECQGTEESIQPDGSGLKGTTIIHAVVDGVQAKIALKNAYYAPKLERNLISYYQLLNQGCKVTEVNGDIAVTKDGRVVFYADVKDNVLVTRVEEPEEQTRRMKELVMSVVSEENSRVTRDIIQQDTLMGFHTRFGHLSTECREDNQRSSFGDKDNESRAKYLPNLDLKGPVTPRDRCGNRYLVNFIDHKSNYCRVFLAKTKDQAVKYLEEFLVYFKKLFHCKVHVLRTDGGEGYNNVDGFCIISGVARQKSEVNNQAANAHAPHRDENMVLCMVFASDLPLAFWGDPAEYSAYILNRSPTRANEGRKSPMEVLTGCAPSLQDITVFGSHCGVFVDPNKKNLKKRSQPDQRISNYLPQDHKVIVTRHVLNIETLNGDKSDRISRKLKLKDSSESKQKETPDEDTSGKPDLRRSKRKIKKSLRRREADGEEDPRSEGELAVSAVSVEDMHSNDKEPANFATARQCAETEQDELASLEENNTWQVVKILPGASRLHTKWMYRKKRNSEGKIERYKARLVACGNEQVFGINYLLTFAAVMEWSSDKVLLAVARMWGVPARHGDVPNAYVKAPTEDGLKIYLHIPDGMECINAEWVELGVEDISELGLLLGRSLYGFKQADRLWRKLLHKRYFVLGLLNARRTLVCSSRLTVEGLQL</sequence>
<dbReference type="InterPro" id="IPR036397">
    <property type="entry name" value="RNaseH_sf"/>
</dbReference>
<gene>
    <name evidence="8" type="ORF">PHMEG_00030955</name>
</gene>
<keyword evidence="1" id="KW-0645">Protease</keyword>
<dbReference type="GO" id="GO:0008233">
    <property type="term" value="F:peptidase activity"/>
    <property type="evidence" value="ECO:0007669"/>
    <property type="project" value="UniProtKB-KW"/>
</dbReference>
<evidence type="ECO:0000256" key="1">
    <source>
        <dbReference type="ARBA" id="ARBA00022670"/>
    </source>
</evidence>
<dbReference type="InterPro" id="IPR012337">
    <property type="entry name" value="RNaseH-like_sf"/>
</dbReference>
<dbReference type="InterPro" id="IPR054722">
    <property type="entry name" value="PolX-like_BBD"/>
</dbReference>
<dbReference type="Pfam" id="PF00098">
    <property type="entry name" value="zf-CCHC"/>
    <property type="match status" value="1"/>
</dbReference>
<reference evidence="9" key="1">
    <citation type="submission" date="2017-03" db="EMBL/GenBank/DDBJ databases">
        <title>Phytopthora megakarya and P. palmivora, two closely related causual agents of cacao black pod achieved similar genome size and gene model numbers by different mechanisms.</title>
        <authorList>
            <person name="Ali S."/>
            <person name="Shao J."/>
            <person name="Larry D.J."/>
            <person name="Kronmiller B."/>
            <person name="Shen D."/>
            <person name="Strem M.D."/>
            <person name="Melnick R.L."/>
            <person name="Guiltinan M.J."/>
            <person name="Tyler B.M."/>
            <person name="Meinhardt L.W."/>
            <person name="Bailey B.A."/>
        </authorList>
    </citation>
    <scope>NUCLEOTIDE SEQUENCE [LARGE SCALE GENOMIC DNA]</scope>
    <source>
        <strain evidence="9">zdho120</strain>
    </source>
</reference>
<organism evidence="8 9">
    <name type="scientific">Phytophthora megakarya</name>
    <dbReference type="NCBI Taxonomy" id="4795"/>
    <lineage>
        <taxon>Eukaryota</taxon>
        <taxon>Sar</taxon>
        <taxon>Stramenopiles</taxon>
        <taxon>Oomycota</taxon>
        <taxon>Peronosporomycetes</taxon>
        <taxon>Peronosporales</taxon>
        <taxon>Peronosporaceae</taxon>
        <taxon>Phytophthora</taxon>
    </lineage>
</organism>
<dbReference type="GO" id="GO:0003676">
    <property type="term" value="F:nucleic acid binding"/>
    <property type="evidence" value="ECO:0007669"/>
    <property type="project" value="InterPro"/>
</dbReference>
<dbReference type="EMBL" id="NBNE01009544">
    <property type="protein sequence ID" value="OWY98308.1"/>
    <property type="molecule type" value="Genomic_DNA"/>
</dbReference>